<evidence type="ECO:0000313" key="1">
    <source>
        <dbReference type="EMBL" id="CBX28653.1"/>
    </source>
</evidence>
<dbReference type="InterPro" id="IPR032587">
    <property type="entry name" value="DUF4911"/>
</dbReference>
<dbReference type="Pfam" id="PF16256">
    <property type="entry name" value="DUF4911"/>
    <property type="match status" value="1"/>
</dbReference>
<organism evidence="1">
    <name type="scientific">uncultured Desulfobacterium sp</name>
    <dbReference type="NCBI Taxonomy" id="201089"/>
    <lineage>
        <taxon>Bacteria</taxon>
        <taxon>Pseudomonadati</taxon>
        <taxon>Thermodesulfobacteriota</taxon>
        <taxon>Desulfobacteria</taxon>
        <taxon>Desulfobacterales</taxon>
        <taxon>Desulfobacteriaceae</taxon>
        <taxon>Desulfobacterium</taxon>
        <taxon>environmental samples</taxon>
    </lineage>
</organism>
<gene>
    <name evidence="1" type="ORF">N47_G39770</name>
</gene>
<accession>E1YDK9</accession>
<evidence type="ECO:0008006" key="2">
    <source>
        <dbReference type="Google" id="ProtNLM"/>
    </source>
</evidence>
<dbReference type="EMBL" id="FR695868">
    <property type="protein sequence ID" value="CBX28653.1"/>
    <property type="molecule type" value="Genomic_DNA"/>
</dbReference>
<proteinExistence type="predicted"/>
<protein>
    <recommendedName>
        <fullName evidence="2">DUF4911 domain-containing protein</fullName>
    </recommendedName>
</protein>
<reference evidence="1" key="1">
    <citation type="journal article" date="2011" name="Environ. Microbiol.">
        <title>Genomic insights into the metabolic potential of the polycyclic aromatic hydrocarbon degrading sulfate-reducing Deltaproteobacterium N47.</title>
        <authorList>
            <person name="Bergmann F."/>
            <person name="Selesi D."/>
            <person name="Weinmaier T."/>
            <person name="Tischler P."/>
            <person name="Rattei T."/>
            <person name="Meckenstock R.U."/>
        </authorList>
    </citation>
    <scope>NUCLEOTIDE SEQUENCE</scope>
</reference>
<sequence length="85" mass="10011">MEITKKYYRIDRKNISFLKFIFEAYDGIAIITTIERFNGIVMFRIPPGCENDVDTVLQDLKKHIWIEEYEIPINSPLAKAEVKES</sequence>
<dbReference type="AlphaFoldDB" id="E1YDK9"/>
<name>E1YDK9_9BACT</name>